<feature type="region of interest" description="Disordered" evidence="5">
    <location>
        <begin position="245"/>
        <end position="282"/>
    </location>
</feature>
<keyword evidence="2" id="KW-0479">Metal-binding</keyword>
<dbReference type="GO" id="GO:0006260">
    <property type="term" value="P:DNA replication"/>
    <property type="evidence" value="ECO:0007669"/>
    <property type="project" value="TreeGrafter"/>
</dbReference>
<evidence type="ECO:0000313" key="9">
    <source>
        <dbReference type="WBParaSite" id="OFLC_0001375701-mRNA-1"/>
    </source>
</evidence>
<dbReference type="GO" id="GO:0003690">
    <property type="term" value="F:double-stranded DNA binding"/>
    <property type="evidence" value="ECO:0007669"/>
    <property type="project" value="TreeGrafter"/>
</dbReference>
<dbReference type="InterPro" id="IPR056767">
    <property type="entry name" value="C2H2-Znf_KIN17"/>
</dbReference>
<dbReference type="GO" id="GO:0006974">
    <property type="term" value="P:DNA damage response"/>
    <property type="evidence" value="ECO:0007669"/>
    <property type="project" value="TreeGrafter"/>
</dbReference>
<evidence type="ECO:0000259" key="6">
    <source>
        <dbReference type="SMART" id="SM01253"/>
    </source>
</evidence>
<dbReference type="EMBL" id="UZAJ01040376">
    <property type="protein sequence ID" value="VDP14577.1"/>
    <property type="molecule type" value="Genomic_DNA"/>
</dbReference>
<sequence>MGKYEKGTPKEIANRCKSKGLQKLRWFCQMCKKQCRDQNGFKCHLTSETHQRQLLLFAENPDTYLKEYSEEFENNFLKVLRSTFGTKRVRANEVYQEYIRNKMHTHMNSTKWHTLTNFVIYLGKSGKCHVDQTEKGWFISWIDQQEELRKQDALHKVKAIHDDEERLQQLLGEQAERAREKQQQSLEANTSHPTKLLRTSDDEKITFALTAKKPTVEELTKPSTSVLAMSYSIFDVKTERKTKSELELLDKPEKHQHKDNFSNGSTSKREIKDNYRKEHGML</sequence>
<dbReference type="PANTHER" id="PTHR12805">
    <property type="entry name" value="KIN17 KIN, ANTIGENIC DETERMINANT OF RECA PROTEIN HOMOLOG"/>
    <property type="match status" value="1"/>
</dbReference>
<keyword evidence="4" id="KW-0862">Zinc</keyword>
<dbReference type="SUPFAM" id="SSF57667">
    <property type="entry name" value="beta-beta-alpha zinc fingers"/>
    <property type="match status" value="1"/>
</dbReference>
<reference evidence="7 8" key="2">
    <citation type="submission" date="2018-11" db="EMBL/GenBank/DDBJ databases">
        <authorList>
            <consortium name="Pathogen Informatics"/>
        </authorList>
    </citation>
    <scope>NUCLEOTIDE SEQUENCE [LARGE SCALE GENOMIC DNA]</scope>
</reference>
<gene>
    <name evidence="7" type="ORF">OFLC_LOCUS13756</name>
</gene>
<feature type="compositionally biased region" description="Basic and acidic residues" evidence="5">
    <location>
        <begin position="245"/>
        <end position="260"/>
    </location>
</feature>
<dbReference type="PANTHER" id="PTHR12805:SF0">
    <property type="entry name" value="DNA_RNA-BINDING PROTEIN KIN17"/>
    <property type="match status" value="1"/>
</dbReference>
<dbReference type="WBParaSite" id="OFLC_0001375701-mRNA-1">
    <property type="protein sequence ID" value="OFLC_0001375701-mRNA-1"/>
    <property type="gene ID" value="OFLC_0001375701"/>
</dbReference>
<organism evidence="9">
    <name type="scientific">Onchocerca flexuosa</name>
    <dbReference type="NCBI Taxonomy" id="387005"/>
    <lineage>
        <taxon>Eukaryota</taxon>
        <taxon>Metazoa</taxon>
        <taxon>Ecdysozoa</taxon>
        <taxon>Nematoda</taxon>
        <taxon>Chromadorea</taxon>
        <taxon>Rhabditida</taxon>
        <taxon>Spirurina</taxon>
        <taxon>Spiruromorpha</taxon>
        <taxon>Filarioidea</taxon>
        <taxon>Onchocercidae</taxon>
        <taxon>Onchocerca</taxon>
    </lineage>
</organism>
<evidence type="ECO:0000313" key="7">
    <source>
        <dbReference type="EMBL" id="VDP14577.1"/>
    </source>
</evidence>
<feature type="domain" description="DNA/RNA-binding protein Kin17 WH-like" evidence="6">
    <location>
        <begin position="52"/>
        <end position="176"/>
    </location>
</feature>
<evidence type="ECO:0000256" key="3">
    <source>
        <dbReference type="ARBA" id="ARBA00022771"/>
    </source>
</evidence>
<evidence type="ECO:0000313" key="8">
    <source>
        <dbReference type="Proteomes" id="UP000267606"/>
    </source>
</evidence>
<dbReference type="InterPro" id="IPR038254">
    <property type="entry name" value="KIN17_WH-like_sf"/>
</dbReference>
<feature type="compositionally biased region" description="Basic and acidic residues" evidence="5">
    <location>
        <begin position="267"/>
        <end position="282"/>
    </location>
</feature>
<dbReference type="InterPro" id="IPR036236">
    <property type="entry name" value="Znf_C2H2_sf"/>
</dbReference>
<evidence type="ECO:0000256" key="1">
    <source>
        <dbReference type="ARBA" id="ARBA00008517"/>
    </source>
</evidence>
<dbReference type="Pfam" id="PF25095">
    <property type="entry name" value="C2H2-zf_KIN17"/>
    <property type="match status" value="1"/>
</dbReference>
<keyword evidence="3" id="KW-0863">Zinc-finger</keyword>
<dbReference type="SMART" id="SM01253">
    <property type="entry name" value="Kin17_mid"/>
    <property type="match status" value="1"/>
</dbReference>
<dbReference type="GO" id="GO:0008270">
    <property type="term" value="F:zinc ion binding"/>
    <property type="evidence" value="ECO:0007669"/>
    <property type="project" value="UniProtKB-KW"/>
</dbReference>
<dbReference type="InterPro" id="IPR019447">
    <property type="entry name" value="DNA/RNA-bd_Kin17_WH-like_dom"/>
</dbReference>
<evidence type="ECO:0000256" key="4">
    <source>
        <dbReference type="ARBA" id="ARBA00022833"/>
    </source>
</evidence>
<dbReference type="Gene3D" id="1.10.10.2030">
    <property type="entry name" value="DNA/RNA-binding protein Kin17, conserved domain"/>
    <property type="match status" value="1"/>
</dbReference>
<dbReference type="Pfam" id="PF10357">
    <property type="entry name" value="WH_KIN17"/>
    <property type="match status" value="1"/>
</dbReference>
<protein>
    <submittedName>
        <fullName evidence="9">Kin17_mid domain-containing protein</fullName>
    </submittedName>
</protein>
<dbReference type="Proteomes" id="UP000267606">
    <property type="component" value="Unassembled WGS sequence"/>
</dbReference>
<evidence type="ECO:0000256" key="5">
    <source>
        <dbReference type="SAM" id="MobiDB-lite"/>
    </source>
</evidence>
<name>A0A183I1Z4_9BILA</name>
<dbReference type="AlphaFoldDB" id="A0A183I1Z4"/>
<keyword evidence="8" id="KW-1185">Reference proteome</keyword>
<comment type="similarity">
    <text evidence="1">Belongs to the KIN17 family.</text>
</comment>
<evidence type="ECO:0000256" key="2">
    <source>
        <dbReference type="ARBA" id="ARBA00022723"/>
    </source>
</evidence>
<reference evidence="9" key="1">
    <citation type="submission" date="2016-06" db="UniProtKB">
        <authorList>
            <consortium name="WormBaseParasite"/>
        </authorList>
    </citation>
    <scope>IDENTIFICATION</scope>
</reference>
<accession>A0A183I1Z4</accession>
<dbReference type="InterPro" id="IPR037321">
    <property type="entry name" value="KIN17-like"/>
</dbReference>
<dbReference type="STRING" id="387005.A0A183I1Z4"/>
<proteinExistence type="inferred from homology"/>
<dbReference type="FunFam" id="1.10.10.2030:FF:000001">
    <property type="entry name" value="DNA/RNA-binding protein KIN17, putative"/>
    <property type="match status" value="1"/>
</dbReference>
<dbReference type="GO" id="GO:0005634">
    <property type="term" value="C:nucleus"/>
    <property type="evidence" value="ECO:0007669"/>
    <property type="project" value="TreeGrafter"/>
</dbReference>